<dbReference type="InterPro" id="IPR008274">
    <property type="entry name" value="AldOxase/xan_DH_MoCoBD1"/>
</dbReference>
<dbReference type="Pfam" id="PF20256">
    <property type="entry name" value="MoCoBD_2"/>
    <property type="match status" value="1"/>
</dbReference>
<reference evidence="4" key="1">
    <citation type="submission" date="2023-07" db="EMBL/GenBank/DDBJ databases">
        <title>30 novel species of actinomycetes from the DSMZ collection.</title>
        <authorList>
            <person name="Nouioui I."/>
        </authorList>
    </citation>
    <scope>NUCLEOTIDE SEQUENCE [LARGE SCALE GENOMIC DNA]</scope>
    <source>
        <strain evidence="4">DSM 44915</strain>
    </source>
</reference>
<dbReference type="NCBIfam" id="TIGR03196">
    <property type="entry name" value="pucD"/>
    <property type="match status" value="1"/>
</dbReference>
<dbReference type="InterPro" id="IPR000674">
    <property type="entry name" value="Ald_Oxase/Xan_DH_a/b"/>
</dbReference>
<dbReference type="RefSeq" id="WP_311666353.1">
    <property type="nucleotide sequence ID" value="NZ_JAVREO010000004.1"/>
</dbReference>
<dbReference type="Pfam" id="PF02738">
    <property type="entry name" value="MoCoBD_1"/>
    <property type="match status" value="1"/>
</dbReference>
<accession>A0ABU2JMY4</accession>
<evidence type="ECO:0000313" key="3">
    <source>
        <dbReference type="EMBL" id="MDT0266337.1"/>
    </source>
</evidence>
<dbReference type="InterPro" id="IPR016208">
    <property type="entry name" value="Ald_Oxase/xanthine_DH-like"/>
</dbReference>
<dbReference type="SUPFAM" id="SSF54665">
    <property type="entry name" value="CO dehydrogenase molybdoprotein N-domain-like"/>
    <property type="match status" value="1"/>
</dbReference>
<evidence type="ECO:0000259" key="2">
    <source>
        <dbReference type="SMART" id="SM01008"/>
    </source>
</evidence>
<dbReference type="PANTHER" id="PTHR11908:SF157">
    <property type="entry name" value="XANTHINE DEHYDROGENASE SUBUNIT D-RELATED"/>
    <property type="match status" value="1"/>
</dbReference>
<comment type="caution">
    <text evidence="3">The sequence shown here is derived from an EMBL/GenBank/DDBJ whole genome shotgun (WGS) entry which is preliminary data.</text>
</comment>
<keyword evidence="3" id="KW-0560">Oxidoreductase</keyword>
<dbReference type="Pfam" id="PF01315">
    <property type="entry name" value="Ald_Xan_dh_C"/>
    <property type="match status" value="1"/>
</dbReference>
<gene>
    <name evidence="3" type="primary">pucD</name>
    <name evidence="3" type="ORF">RM844_08515</name>
</gene>
<proteinExistence type="predicted"/>
<dbReference type="InterPro" id="IPR017609">
    <property type="entry name" value="Xanthine_dehydrogenase_dsu"/>
</dbReference>
<feature type="region of interest" description="Disordered" evidence="1">
    <location>
        <begin position="1"/>
        <end position="31"/>
    </location>
</feature>
<protein>
    <submittedName>
        <fullName evidence="3">Xanthine dehydrogenase subunit D</fullName>
        <ecNumber evidence="3">1.17.1.4</ecNumber>
    </submittedName>
</protein>
<keyword evidence="4" id="KW-1185">Reference proteome</keyword>
<dbReference type="PANTHER" id="PTHR11908">
    <property type="entry name" value="XANTHINE DEHYDROGENASE"/>
    <property type="match status" value="1"/>
</dbReference>
<evidence type="ECO:0000256" key="1">
    <source>
        <dbReference type="SAM" id="MobiDB-lite"/>
    </source>
</evidence>
<dbReference type="Gene3D" id="3.30.365.10">
    <property type="entry name" value="Aldehyde oxidase/xanthine dehydrogenase, molybdopterin binding domain"/>
    <property type="match status" value="4"/>
</dbReference>
<dbReference type="InterPro" id="IPR037165">
    <property type="entry name" value="AldOxase/xan_DH_Mopterin-bd_sf"/>
</dbReference>
<name>A0ABU2JMY4_9ACTN</name>
<evidence type="ECO:0000313" key="4">
    <source>
        <dbReference type="Proteomes" id="UP001183410"/>
    </source>
</evidence>
<dbReference type="SUPFAM" id="SSF56003">
    <property type="entry name" value="Molybdenum cofactor-binding domain"/>
    <property type="match status" value="1"/>
</dbReference>
<dbReference type="EC" id="1.17.1.4" evidence="3"/>
<dbReference type="EMBL" id="JAVREO010000004">
    <property type="protein sequence ID" value="MDT0266337.1"/>
    <property type="molecule type" value="Genomic_DNA"/>
</dbReference>
<dbReference type="Gene3D" id="3.90.1170.50">
    <property type="entry name" value="Aldehyde oxidase/xanthine dehydrogenase, a/b hammerhead"/>
    <property type="match status" value="1"/>
</dbReference>
<dbReference type="InterPro" id="IPR046867">
    <property type="entry name" value="AldOxase/xan_DH_MoCoBD2"/>
</dbReference>
<dbReference type="GO" id="GO:0004854">
    <property type="term" value="F:xanthine dehydrogenase activity"/>
    <property type="evidence" value="ECO:0007669"/>
    <property type="project" value="UniProtKB-EC"/>
</dbReference>
<sequence length="803" mass="84660">MGVVPPPSGLTQRGDTAPQATGGIGESTQRPDGVLKVTGEFAYASDLWHQDMLWGHTLRSPHAHAEIRSVDIAEALAVPGVHAVLTHRDLPAATHYGLEFTDQPVLAVDRVRYQGEAVALVAADHPETARRAAARIRVDYVELPVVHDEASATAPGAPVLHPDRTDHHAAHVPHPNVVHRQPVISGDVAAAAPTAEVVVRGEYTVGTQDQAFLGPESGLAVPAEDGGVDLYVATQWLHVDQRQLAPVLGLPPELVRLTLGGVGGAFGAREDLSMQAHACLLALRTGRPVKMVYNREESFFGHVHRHPARLAYEHGATRDGRLVYVKGRIVLDGGAYASSSAAVVGNAASLGVGPYRVPHTHLEAIALYTNNPPCGAMRGFGAVQACFAYEAQLDKLAAALAMDPVELRQRNALCQGDTMPTGQPVDSPAPVAELLRLVRERPLPPERPWEVPAAGGADGQVGVDLRELPGGLANTSHGEGIVRGVGYGVGIKNVGFSEGFDDYSTARVRLAVVAGEPRVTVHTAMAEVGQGGVTVHAQIARTELGVSQVNILPADTRVGSAGSTSASRQTYMTGGAVRNTCLAVRAEALRLGRRRLGAGQPGWDEPGLRLVDGKVVTRDGAVLAGLAEVLGDEAIDLELEFRHRPTQPFDRETGQGFGHVQYSFCAHRAVVDVDVELGLVKVVELAAAQDVGRAINPRAVLGQIHGGSTQGLGLAVLEEILVGPDGTIRNPSFTDYLIPTILDVPPMPVDVLELADEHAPYGLRGVGEAPTLSATPAIVAAIRQATGLELPRVPVRPEHLTGT</sequence>
<dbReference type="SMART" id="SM01008">
    <property type="entry name" value="Ald_Xan_dh_C"/>
    <property type="match status" value="1"/>
</dbReference>
<feature type="domain" description="Aldehyde oxidase/xanthine dehydrogenase a/b hammerhead" evidence="2">
    <location>
        <begin position="38"/>
        <end position="144"/>
    </location>
</feature>
<organism evidence="3 4">
    <name type="scientific">Streptomyces chisholmiae</name>
    <dbReference type="NCBI Taxonomy" id="3075540"/>
    <lineage>
        <taxon>Bacteria</taxon>
        <taxon>Bacillati</taxon>
        <taxon>Actinomycetota</taxon>
        <taxon>Actinomycetes</taxon>
        <taxon>Kitasatosporales</taxon>
        <taxon>Streptomycetaceae</taxon>
        <taxon>Streptomyces</taxon>
    </lineage>
</organism>
<dbReference type="InterPro" id="IPR036856">
    <property type="entry name" value="Ald_Oxase/Xan_DH_a/b_sf"/>
</dbReference>
<dbReference type="Proteomes" id="UP001183410">
    <property type="component" value="Unassembled WGS sequence"/>
</dbReference>